<evidence type="ECO:0000256" key="2">
    <source>
        <dbReference type="ARBA" id="ARBA00022737"/>
    </source>
</evidence>
<keyword evidence="1" id="KW-0479">Metal-binding</keyword>
<evidence type="ECO:0000256" key="5">
    <source>
        <dbReference type="ARBA" id="ARBA00038371"/>
    </source>
</evidence>
<evidence type="ECO:0000313" key="13">
    <source>
        <dbReference type="EnsemblMetazoa" id="ISCW018343-PA"/>
    </source>
</evidence>
<dbReference type="OrthoDB" id="20839at2759"/>
<dbReference type="FunFam" id="3.30.40.10:FF:000030">
    <property type="entry name" value="Protein Jade-1 isoform 1"/>
    <property type="match status" value="1"/>
</dbReference>
<keyword evidence="2" id="KW-0677">Repeat</keyword>
<dbReference type="AlphaFoldDB" id="B7PFI6"/>
<dbReference type="InterPro" id="IPR011011">
    <property type="entry name" value="Znf_FYVE_PHD"/>
</dbReference>
<dbReference type="GO" id="GO:0032259">
    <property type="term" value="P:methylation"/>
    <property type="evidence" value="ECO:0007669"/>
    <property type="project" value="UniProtKB-KW"/>
</dbReference>
<keyword evidence="12" id="KW-0489">Methyltransferase</keyword>
<dbReference type="Pfam" id="PF13832">
    <property type="entry name" value="zf-HC5HC2H_2"/>
    <property type="match status" value="1"/>
</dbReference>
<evidence type="ECO:0000313" key="12">
    <source>
        <dbReference type="EMBL" id="EEC05358.1"/>
    </source>
</evidence>
<dbReference type="KEGG" id="isc:8051020"/>
<dbReference type="InParanoid" id="B7PFI6"/>
<dbReference type="EMBL" id="ABJB010478393">
    <property type="status" value="NOT_ANNOTATED_CDS"/>
    <property type="molecule type" value="Genomic_DNA"/>
</dbReference>
<dbReference type="FunFam" id="3.30.40.10:FF:000004">
    <property type="entry name" value="Jade family PHD finger 2"/>
    <property type="match status" value="1"/>
</dbReference>
<dbReference type="PROSITE" id="PS01359">
    <property type="entry name" value="ZF_PHD_1"/>
    <property type="match status" value="1"/>
</dbReference>
<dbReference type="EMBL" id="ABJB010939666">
    <property type="status" value="NOT_ANNOTATED_CDS"/>
    <property type="molecule type" value="Genomic_DNA"/>
</dbReference>
<dbReference type="PROSITE" id="PS51805">
    <property type="entry name" value="EPHD"/>
    <property type="match status" value="1"/>
</dbReference>
<keyword evidence="15" id="KW-1267">Proteomics identification</keyword>
<comment type="similarity">
    <text evidence="5">Belongs to the JADE family.</text>
</comment>
<keyword evidence="3 8" id="KW-0863">Zinc-finger</keyword>
<proteinExistence type="evidence at protein level"/>
<evidence type="ECO:0000313" key="14">
    <source>
        <dbReference type="Proteomes" id="UP000001555"/>
    </source>
</evidence>
<dbReference type="EMBL" id="ABJB010794028">
    <property type="status" value="NOT_ANNOTATED_CDS"/>
    <property type="molecule type" value="Genomic_DNA"/>
</dbReference>
<comment type="function">
    <text evidence="6">May function as a negative regulator of the EGFR/Ras/MAPK signaling pathway during eye development.</text>
</comment>
<dbReference type="EMBL" id="ABJB010137529">
    <property type="status" value="NOT_ANNOTATED_CDS"/>
    <property type="molecule type" value="Genomic_DNA"/>
</dbReference>
<dbReference type="GO" id="GO:0008168">
    <property type="term" value="F:methyltransferase activity"/>
    <property type="evidence" value="ECO:0007669"/>
    <property type="project" value="UniProtKB-KW"/>
</dbReference>
<evidence type="ECO:0000256" key="7">
    <source>
        <dbReference type="ARBA" id="ARBA00068706"/>
    </source>
</evidence>
<dbReference type="SMART" id="SM00249">
    <property type="entry name" value="PHD"/>
    <property type="match status" value="2"/>
</dbReference>
<evidence type="ECO:0000256" key="4">
    <source>
        <dbReference type="ARBA" id="ARBA00022833"/>
    </source>
</evidence>
<dbReference type="EMBL" id="ABJB010795136">
    <property type="status" value="NOT_ANNOTATED_CDS"/>
    <property type="molecule type" value="Genomic_DNA"/>
</dbReference>
<accession>B7PFI6</accession>
<dbReference type="EnsemblMetazoa" id="ISCW018343-RA">
    <property type="protein sequence ID" value="ISCW018343-PA"/>
    <property type="gene ID" value="ISCW018343"/>
</dbReference>
<dbReference type="STRING" id="6945.B7PFI6"/>
<dbReference type="PANTHER" id="PTHR13793">
    <property type="entry name" value="PHD FINGER PROTEINS"/>
    <property type="match status" value="1"/>
</dbReference>
<keyword evidence="4" id="KW-0862">Zinc</keyword>
<dbReference type="SUPFAM" id="SSF57903">
    <property type="entry name" value="FYVE/PHD zinc finger"/>
    <property type="match status" value="1"/>
</dbReference>
<organism>
    <name type="scientific">Ixodes scapularis</name>
    <name type="common">Black-legged tick</name>
    <name type="synonym">Deer tick</name>
    <dbReference type="NCBI Taxonomy" id="6945"/>
    <lineage>
        <taxon>Eukaryota</taxon>
        <taxon>Metazoa</taxon>
        <taxon>Ecdysozoa</taxon>
        <taxon>Arthropoda</taxon>
        <taxon>Chelicerata</taxon>
        <taxon>Arachnida</taxon>
        <taxon>Acari</taxon>
        <taxon>Parasitiformes</taxon>
        <taxon>Ixodida</taxon>
        <taxon>Ixodoidea</taxon>
        <taxon>Ixodidae</taxon>
        <taxon>Ixodinae</taxon>
        <taxon>Ixodes</taxon>
    </lineage>
</organism>
<reference evidence="12 14" key="1">
    <citation type="submission" date="2008-03" db="EMBL/GenBank/DDBJ databases">
        <title>Annotation of Ixodes scapularis.</title>
        <authorList>
            <consortium name="Ixodes scapularis Genome Project Consortium"/>
            <person name="Caler E."/>
            <person name="Hannick L.I."/>
            <person name="Bidwell S."/>
            <person name="Joardar V."/>
            <person name="Thiagarajan M."/>
            <person name="Amedeo P."/>
            <person name="Galinsky K.J."/>
            <person name="Schobel S."/>
            <person name="Inman J."/>
            <person name="Hostetler J."/>
            <person name="Miller J."/>
            <person name="Hammond M."/>
            <person name="Megy K."/>
            <person name="Lawson D."/>
            <person name="Kodira C."/>
            <person name="Sutton G."/>
            <person name="Meyer J."/>
            <person name="Hill C.A."/>
            <person name="Birren B."/>
            <person name="Nene V."/>
            <person name="Collins F."/>
            <person name="Alarcon-Chaidez F."/>
            <person name="Wikel S."/>
            <person name="Strausberg R."/>
        </authorList>
    </citation>
    <scope>NUCLEOTIDE SEQUENCE [LARGE SCALE GENOMIC DNA]</scope>
    <source>
        <strain evidence="14">Wikel</strain>
        <strain evidence="12">Wikel colony</strain>
    </source>
</reference>
<dbReference type="HOGENOM" id="CLU_033303_0_0_1"/>
<keyword evidence="14" id="KW-1185">Reference proteome</keyword>
<dbReference type="Pfam" id="PF13831">
    <property type="entry name" value="PHD_2"/>
    <property type="match status" value="1"/>
</dbReference>
<dbReference type="InterPro" id="IPR019787">
    <property type="entry name" value="Znf_PHD-finger"/>
</dbReference>
<dbReference type="InterPro" id="IPR019542">
    <property type="entry name" value="Enhancer_polycomb-like_N"/>
</dbReference>
<sequence>MSKIYNSSYRNNKPAELFRKDLISAMKLADSEPLEAETYWPILDTWKQEWERGVQVPVNPDHLPQPLVRVLKKRNRSADFKLPPKRFLRCTHDEFFSNNLHVLTNVSLQAEKTCRYDLDAMDQHWLRIFNDERKAYGLEPLSELAMETLMEDFETQCFEKLQREIRTEQGLGIEYDEDVVCDVCRSPDSEEGNEMVFCDQCDLCVHQACYGITRIPEGSWVCRPCALGIRPPCALCPARGGAMKSTRSGSKWAHVSCALWVPEVSIGCVEKMEPITKISEIPASRWALTCCLCRERMGACIQCSVKACKRAYHVTCAFENSLEMKAIIDENPEDGVKLRSFCPKHSKKTHRKEALSDNSTDPDNRKMATRGSEHVPIRREIEMTSEEKDSARLAKIQAIEAEFYKHVSTKETAEATAADPVVVDFVFNYWKLKRKANHDKPLLTPLKEETDRLDKLEENSLYSRVKMFVHLRQDLERVEHRCL</sequence>
<feature type="domain" description="PHD-type" evidence="11">
    <location>
        <begin position="230"/>
        <end position="346"/>
    </location>
</feature>
<dbReference type="Proteomes" id="UP000001555">
    <property type="component" value="Unassembled WGS sequence"/>
</dbReference>
<evidence type="ECO:0000256" key="3">
    <source>
        <dbReference type="ARBA" id="ARBA00022771"/>
    </source>
</evidence>
<keyword evidence="12" id="KW-0808">Transferase</keyword>
<protein>
    <recommendedName>
        <fullName evidence="7">PHD finger protein rhinoceros</fullName>
    </recommendedName>
</protein>
<dbReference type="InterPro" id="IPR050701">
    <property type="entry name" value="Histone_Mod_Regulator"/>
</dbReference>
<dbReference type="CDD" id="cd15573">
    <property type="entry name" value="PHD_JADE"/>
    <property type="match status" value="1"/>
</dbReference>
<dbReference type="InterPro" id="IPR001965">
    <property type="entry name" value="Znf_PHD"/>
</dbReference>
<evidence type="ECO:0000256" key="6">
    <source>
        <dbReference type="ARBA" id="ARBA00055261"/>
    </source>
</evidence>
<feature type="domain" description="PHD-type" evidence="10">
    <location>
        <begin position="178"/>
        <end position="228"/>
    </location>
</feature>
<feature type="region of interest" description="Disordered" evidence="9">
    <location>
        <begin position="345"/>
        <end position="372"/>
    </location>
</feature>
<evidence type="ECO:0000256" key="1">
    <source>
        <dbReference type="ARBA" id="ARBA00022723"/>
    </source>
</evidence>
<dbReference type="VEuPathDB" id="VectorBase:ISCI018343"/>
<dbReference type="EMBL" id="ABJB010179360">
    <property type="status" value="NOT_ANNOTATED_CDS"/>
    <property type="molecule type" value="Genomic_DNA"/>
</dbReference>
<dbReference type="EMBL" id="DS702709">
    <property type="protein sequence ID" value="EEC05358.1"/>
    <property type="molecule type" value="Genomic_DNA"/>
</dbReference>
<evidence type="ECO:0000259" key="10">
    <source>
        <dbReference type="PROSITE" id="PS50016"/>
    </source>
</evidence>
<dbReference type="VEuPathDB" id="VectorBase:ISCP_037079"/>
<dbReference type="PaxDb" id="6945-B7PFI6"/>
<dbReference type="GO" id="GO:0008270">
    <property type="term" value="F:zinc ion binding"/>
    <property type="evidence" value="ECO:0007669"/>
    <property type="project" value="UniProtKB-KW"/>
</dbReference>
<dbReference type="InterPro" id="IPR034732">
    <property type="entry name" value="EPHD"/>
</dbReference>
<evidence type="ECO:0000256" key="9">
    <source>
        <dbReference type="SAM" id="MobiDB-lite"/>
    </source>
</evidence>
<name>B7PFI6_IXOSC</name>
<dbReference type="InterPro" id="IPR019786">
    <property type="entry name" value="Zinc_finger_PHD-type_CS"/>
</dbReference>
<dbReference type="PANTHER" id="PTHR13793:SF160">
    <property type="entry name" value="PHD FINGER PROTEIN RHINOCEROS"/>
    <property type="match status" value="1"/>
</dbReference>
<evidence type="ECO:0000259" key="11">
    <source>
        <dbReference type="PROSITE" id="PS51805"/>
    </source>
</evidence>
<dbReference type="GO" id="GO:0006357">
    <property type="term" value="P:regulation of transcription by RNA polymerase II"/>
    <property type="evidence" value="ECO:0000318"/>
    <property type="project" value="GO_Central"/>
</dbReference>
<dbReference type="PROSITE" id="PS50016">
    <property type="entry name" value="ZF_PHD_2"/>
    <property type="match status" value="1"/>
</dbReference>
<reference evidence="13" key="2">
    <citation type="submission" date="2020-05" db="UniProtKB">
        <authorList>
            <consortium name="EnsemblMetazoa"/>
        </authorList>
    </citation>
    <scope>IDENTIFICATION</scope>
    <source>
        <strain evidence="13">wikel</strain>
    </source>
</reference>
<dbReference type="Gene3D" id="3.30.40.10">
    <property type="entry name" value="Zinc/RING finger domain, C3HC4 (zinc finger)"/>
    <property type="match status" value="2"/>
</dbReference>
<evidence type="ECO:0000256" key="8">
    <source>
        <dbReference type="PROSITE-ProRule" id="PRU00146"/>
    </source>
</evidence>
<dbReference type="VEuPathDB" id="VectorBase:ISCW018343"/>
<evidence type="ECO:0007829" key="15">
    <source>
        <dbReference type="PeptideAtlas" id="B7PFI6"/>
    </source>
</evidence>
<gene>
    <name evidence="13" type="primary">8051020</name>
    <name evidence="12" type="ORF">IscW_ISCW018343</name>
</gene>
<dbReference type="CDD" id="cd15707">
    <property type="entry name" value="ePHD_RNO"/>
    <property type="match status" value="1"/>
</dbReference>
<dbReference type="Pfam" id="PF10513">
    <property type="entry name" value="EPL1"/>
    <property type="match status" value="1"/>
</dbReference>
<feature type="compositionally biased region" description="Basic and acidic residues" evidence="9">
    <location>
        <begin position="362"/>
        <end position="372"/>
    </location>
</feature>
<dbReference type="InterPro" id="IPR013083">
    <property type="entry name" value="Znf_RING/FYVE/PHD"/>
</dbReference>